<evidence type="ECO:0000256" key="2">
    <source>
        <dbReference type="ARBA" id="ARBA00022737"/>
    </source>
</evidence>
<evidence type="ECO:0000256" key="4">
    <source>
        <dbReference type="ARBA" id="ARBA00022840"/>
    </source>
</evidence>
<dbReference type="InterPro" id="IPR019489">
    <property type="entry name" value="Clp_ATPase_C"/>
</dbReference>
<dbReference type="InterPro" id="IPR001270">
    <property type="entry name" value="ClpA/B"/>
</dbReference>
<dbReference type="InterPro" id="IPR018368">
    <property type="entry name" value="ClpA/B_CS1"/>
</dbReference>
<evidence type="ECO:0000256" key="3">
    <source>
        <dbReference type="ARBA" id="ARBA00022741"/>
    </source>
</evidence>
<dbReference type="SMART" id="SM01086">
    <property type="entry name" value="ClpB_D2-small"/>
    <property type="match status" value="1"/>
</dbReference>
<evidence type="ECO:0000313" key="10">
    <source>
        <dbReference type="EMBL" id="MCW6536181.1"/>
    </source>
</evidence>
<dbReference type="CDD" id="cd19499">
    <property type="entry name" value="RecA-like_ClpB_Hsp104-like"/>
    <property type="match status" value="1"/>
</dbReference>
<dbReference type="Pfam" id="PF00004">
    <property type="entry name" value="AAA"/>
    <property type="match status" value="1"/>
</dbReference>
<organism evidence="10 11">
    <name type="scientific">Sphingomonas lycopersici</name>
    <dbReference type="NCBI Taxonomy" id="2951807"/>
    <lineage>
        <taxon>Bacteria</taxon>
        <taxon>Pseudomonadati</taxon>
        <taxon>Pseudomonadota</taxon>
        <taxon>Alphaproteobacteria</taxon>
        <taxon>Sphingomonadales</taxon>
        <taxon>Sphingomonadaceae</taxon>
        <taxon>Sphingomonas</taxon>
    </lineage>
</organism>
<dbReference type="PRINTS" id="PR00300">
    <property type="entry name" value="CLPPROTEASEA"/>
</dbReference>
<evidence type="ECO:0000313" key="11">
    <source>
        <dbReference type="Proteomes" id="UP001165565"/>
    </source>
</evidence>
<dbReference type="PANTHER" id="PTHR11638">
    <property type="entry name" value="ATP-DEPENDENT CLP PROTEASE"/>
    <property type="match status" value="1"/>
</dbReference>
<dbReference type="InterPro" id="IPR050130">
    <property type="entry name" value="ClpA_ClpB"/>
</dbReference>
<dbReference type="Gene3D" id="1.10.1780.10">
    <property type="entry name" value="Clp, N-terminal domain"/>
    <property type="match status" value="1"/>
</dbReference>
<accession>A0AA42CV65</accession>
<feature type="compositionally biased region" description="Basic and acidic residues" evidence="8">
    <location>
        <begin position="157"/>
        <end position="172"/>
    </location>
</feature>
<keyword evidence="3 7" id="KW-0547">Nucleotide-binding</keyword>
<dbReference type="FunFam" id="3.40.50.300:FF:000025">
    <property type="entry name" value="ATP-dependent Clp protease subunit"/>
    <property type="match status" value="1"/>
</dbReference>
<dbReference type="PROSITE" id="PS00871">
    <property type="entry name" value="CLPAB_2"/>
    <property type="match status" value="1"/>
</dbReference>
<dbReference type="CDD" id="cd00009">
    <property type="entry name" value="AAA"/>
    <property type="match status" value="1"/>
</dbReference>
<dbReference type="RefSeq" id="WP_179512355.1">
    <property type="nucleotide sequence ID" value="NZ_JANFAU010000013.1"/>
</dbReference>
<comment type="caution">
    <text evidence="10">The sequence shown here is derived from an EMBL/GenBank/DDBJ whole genome shotgun (WGS) entry which is preliminary data.</text>
</comment>
<gene>
    <name evidence="10" type="primary">clpA</name>
    <name evidence="10" type="ORF">NEE01_15480</name>
</gene>
<keyword evidence="10" id="KW-0645">Protease</keyword>
<dbReference type="GO" id="GO:0005737">
    <property type="term" value="C:cytoplasm"/>
    <property type="evidence" value="ECO:0007669"/>
    <property type="project" value="TreeGrafter"/>
</dbReference>
<dbReference type="GO" id="GO:0043335">
    <property type="term" value="P:protein unfolding"/>
    <property type="evidence" value="ECO:0007669"/>
    <property type="project" value="InterPro"/>
</dbReference>
<dbReference type="GO" id="GO:0005524">
    <property type="term" value="F:ATP binding"/>
    <property type="evidence" value="ECO:0007669"/>
    <property type="project" value="UniProtKB-KW"/>
</dbReference>
<evidence type="ECO:0000256" key="5">
    <source>
        <dbReference type="ARBA" id="ARBA00023186"/>
    </source>
</evidence>
<reference evidence="10" key="1">
    <citation type="submission" date="2022-06" db="EMBL/GenBank/DDBJ databases">
        <title>Sphingomonas sp. nov. isolated from rhizosphere soil of tomato.</title>
        <authorList>
            <person name="Dong H."/>
            <person name="Gao R."/>
        </authorList>
    </citation>
    <scope>NUCLEOTIDE SEQUENCE</scope>
    <source>
        <strain evidence="10">MMSM24</strain>
    </source>
</reference>
<dbReference type="SMART" id="SM00382">
    <property type="entry name" value="AAA"/>
    <property type="match status" value="2"/>
</dbReference>
<evidence type="ECO:0000256" key="8">
    <source>
        <dbReference type="SAM" id="MobiDB-lite"/>
    </source>
</evidence>
<dbReference type="EMBL" id="JANFAV010000011">
    <property type="protein sequence ID" value="MCW6536181.1"/>
    <property type="molecule type" value="Genomic_DNA"/>
</dbReference>
<dbReference type="GO" id="GO:0016887">
    <property type="term" value="F:ATP hydrolysis activity"/>
    <property type="evidence" value="ECO:0007669"/>
    <property type="project" value="InterPro"/>
</dbReference>
<dbReference type="Pfam" id="PF10431">
    <property type="entry name" value="ClpB_D2-small"/>
    <property type="match status" value="1"/>
</dbReference>
<dbReference type="Gene3D" id="3.40.50.300">
    <property type="entry name" value="P-loop containing nucleotide triphosphate hydrolases"/>
    <property type="match status" value="2"/>
</dbReference>
<name>A0AA42CV65_9SPHN</name>
<sequence length="771" mass="84542">MPSFASALETTLHKALEAASSRRHEYATLEHLLLALIDDEHASQVMAACGVDLGELKSTVAHYLDTELGALKVEAATDPSPTSGFQRVVQRAILHVQSSGRDEVTGANVLVALFSERESYAVYFLQQQDMSRLDAVSFISHGVGKGAAAAEATPPRGAEEEKKEKIEPKQKGESALKQFTVDLNEKAKNGKVDPLIGRGPEVDRTVQILCRRSKNNPLYVGDPGVGKTAIAEGLARKIVEGDVPDVLKPAVIYSLDMGALLAGTRYRGDFEERLKQVVNELEKLPDAILFIDEIHTVIGAGATSGGAMDASNLLKPALSGGTIRCIGSTTYKEFRNHFEKDRALLRRFQKIDVNEPTIEDTIKILAGLRSAFENHHSVKYTPDAIKSAVELSARYINDRKLPDKAIDVIDEVGAMQMLVPPSKRKKTITPKEIEAVIATMARIPPKTVSTDDKKVLETLETDLKRVVFGQNKAIENLSSAIKLSRAGLRDPEKPIGCYLFTGPTGVGKTEVAKQLASILGIPLQRFDMSEYMERHSVSRLIGAPPGYVGYDQGGLLTDAVDQNPHAVLLLDEIEKAHPDLYNILLQVMDNGKLTDHHGKTVDFRNVILIMTTNAGASDMARETLGFGNLTREGEDEQAVQRMFTPEFRNRLDAVVPFGYLPPEVVARVVDKFILQLELQLADRDVHIKLADEARQWLTDKGYDKLYGARPMSRLIQEKIKQPLAEELLFGKLVHGGEVTVKLKDGALSFEIVPAAPKKPRKKGGKAEPVKA</sequence>
<dbReference type="Pfam" id="PF17871">
    <property type="entry name" value="AAA_lid_9"/>
    <property type="match status" value="1"/>
</dbReference>
<keyword evidence="2 6" id="KW-0677">Repeat</keyword>
<keyword evidence="10" id="KW-0378">Hydrolase</keyword>
<evidence type="ECO:0000256" key="7">
    <source>
        <dbReference type="RuleBase" id="RU004432"/>
    </source>
</evidence>
<keyword evidence="11" id="KW-1185">Reference proteome</keyword>
<feature type="region of interest" description="Disordered" evidence="8">
    <location>
        <begin position="147"/>
        <end position="172"/>
    </location>
</feature>
<feature type="compositionally biased region" description="Low complexity" evidence="8">
    <location>
        <begin position="147"/>
        <end position="156"/>
    </location>
</feature>
<dbReference type="PROSITE" id="PS51903">
    <property type="entry name" value="CLP_R"/>
    <property type="match status" value="1"/>
</dbReference>
<dbReference type="Pfam" id="PF07724">
    <property type="entry name" value="AAA_2"/>
    <property type="match status" value="1"/>
</dbReference>
<dbReference type="InterPro" id="IPR036628">
    <property type="entry name" value="Clp_N_dom_sf"/>
</dbReference>
<feature type="domain" description="Clp R" evidence="9">
    <location>
        <begin position="1"/>
        <end position="146"/>
    </location>
</feature>
<dbReference type="GO" id="GO:0006508">
    <property type="term" value="P:proteolysis"/>
    <property type="evidence" value="ECO:0007669"/>
    <property type="project" value="UniProtKB-KW"/>
</dbReference>
<dbReference type="GO" id="GO:0008233">
    <property type="term" value="F:peptidase activity"/>
    <property type="evidence" value="ECO:0007669"/>
    <property type="project" value="UniProtKB-KW"/>
</dbReference>
<dbReference type="AlphaFoldDB" id="A0AA42CV65"/>
<dbReference type="PANTHER" id="PTHR11638:SF111">
    <property type="entry name" value="ATP-DEPENDENT CLP PROTEASE ATP-BINDING SUBUNIT CLPA"/>
    <property type="match status" value="1"/>
</dbReference>
<dbReference type="SUPFAM" id="SSF52540">
    <property type="entry name" value="P-loop containing nucleoside triphosphate hydrolases"/>
    <property type="match status" value="2"/>
</dbReference>
<proteinExistence type="inferred from homology"/>
<dbReference type="NCBIfam" id="TIGR02639">
    <property type="entry name" value="ClpA"/>
    <property type="match status" value="1"/>
</dbReference>
<dbReference type="InterPro" id="IPR028299">
    <property type="entry name" value="ClpA/B_CS2"/>
</dbReference>
<dbReference type="InterPro" id="IPR027417">
    <property type="entry name" value="P-loop_NTPase"/>
</dbReference>
<dbReference type="InterPro" id="IPR003593">
    <property type="entry name" value="AAA+_ATPase"/>
</dbReference>
<dbReference type="Proteomes" id="UP001165565">
    <property type="component" value="Unassembled WGS sequence"/>
</dbReference>
<evidence type="ECO:0000259" key="9">
    <source>
        <dbReference type="PROSITE" id="PS51903"/>
    </source>
</evidence>
<protein>
    <submittedName>
        <fullName evidence="10">ATP-dependent Clp protease ATP-binding subunit ClpA</fullName>
    </submittedName>
</protein>
<comment type="similarity">
    <text evidence="1 7">Belongs to the ClpA/ClpB family.</text>
</comment>
<dbReference type="InterPro" id="IPR003959">
    <property type="entry name" value="ATPase_AAA_core"/>
</dbReference>
<dbReference type="SUPFAM" id="SSF81923">
    <property type="entry name" value="Double Clp-N motif"/>
    <property type="match status" value="1"/>
</dbReference>
<dbReference type="PROSITE" id="PS00870">
    <property type="entry name" value="CLPAB_1"/>
    <property type="match status" value="1"/>
</dbReference>
<keyword evidence="5 7" id="KW-0143">Chaperone</keyword>
<dbReference type="Gene3D" id="1.10.8.60">
    <property type="match status" value="2"/>
</dbReference>
<dbReference type="GO" id="GO:0034605">
    <property type="term" value="P:cellular response to heat"/>
    <property type="evidence" value="ECO:0007669"/>
    <property type="project" value="TreeGrafter"/>
</dbReference>
<evidence type="ECO:0000256" key="6">
    <source>
        <dbReference type="PROSITE-ProRule" id="PRU01251"/>
    </source>
</evidence>
<keyword evidence="4 7" id="KW-0067">ATP-binding</keyword>
<dbReference type="InterPro" id="IPR041546">
    <property type="entry name" value="ClpA/ClpB_AAA_lid"/>
</dbReference>
<dbReference type="InterPro" id="IPR013461">
    <property type="entry name" value="ClpA"/>
</dbReference>
<dbReference type="InterPro" id="IPR004176">
    <property type="entry name" value="Clp_R_N"/>
</dbReference>
<dbReference type="Pfam" id="PF02861">
    <property type="entry name" value="Clp_N"/>
    <property type="match status" value="1"/>
</dbReference>
<evidence type="ECO:0000256" key="1">
    <source>
        <dbReference type="ARBA" id="ARBA00008675"/>
    </source>
</evidence>